<dbReference type="PANTHER" id="PTHR42743">
    <property type="entry name" value="AMINO-ACID AMINOTRANSFERASE"/>
    <property type="match status" value="1"/>
</dbReference>
<dbReference type="PANTHER" id="PTHR42743:SF11">
    <property type="entry name" value="AMINODEOXYCHORISMATE LYASE"/>
    <property type="match status" value="1"/>
</dbReference>
<comment type="caution">
    <text evidence="12">The sequence shown here is derived from an EMBL/GenBank/DDBJ whole genome shotgun (WGS) entry which is preliminary data.</text>
</comment>
<feature type="compositionally biased region" description="Basic and acidic residues" evidence="11">
    <location>
        <begin position="1"/>
        <end position="13"/>
    </location>
</feature>
<evidence type="ECO:0000256" key="9">
    <source>
        <dbReference type="ARBA" id="ARBA00049229"/>
    </source>
</evidence>
<evidence type="ECO:0000256" key="1">
    <source>
        <dbReference type="ARBA" id="ARBA00004824"/>
    </source>
</evidence>
<evidence type="ECO:0000256" key="5">
    <source>
        <dbReference type="ARBA" id="ARBA00022576"/>
    </source>
</evidence>
<dbReference type="SUPFAM" id="SSF56752">
    <property type="entry name" value="D-aminoacid aminotransferase-like PLP-dependent enzymes"/>
    <property type="match status" value="1"/>
</dbReference>
<dbReference type="InterPro" id="IPR005785">
    <property type="entry name" value="B_amino_transI"/>
</dbReference>
<dbReference type="CDD" id="cd00449">
    <property type="entry name" value="PLPDE_IV"/>
    <property type="match status" value="1"/>
</dbReference>
<evidence type="ECO:0000256" key="11">
    <source>
        <dbReference type="SAM" id="MobiDB-lite"/>
    </source>
</evidence>
<dbReference type="GO" id="GO:0008483">
    <property type="term" value="F:transaminase activity"/>
    <property type="evidence" value="ECO:0007669"/>
    <property type="project" value="UniProtKB-KW"/>
</dbReference>
<dbReference type="NCBIfam" id="NF005146">
    <property type="entry name" value="PRK06606.1"/>
    <property type="match status" value="1"/>
</dbReference>
<comment type="similarity">
    <text evidence="4 10">Belongs to the class-IV pyridoxal-phosphate-dependent aminotransferase family.</text>
</comment>
<dbReference type="Proteomes" id="UP000660454">
    <property type="component" value="Unassembled WGS sequence"/>
</dbReference>
<comment type="catalytic activity">
    <reaction evidence="9 10">
        <text>L-leucine + 2-oxoglutarate = 4-methyl-2-oxopentanoate + L-glutamate</text>
        <dbReference type="Rhea" id="RHEA:18321"/>
        <dbReference type="ChEBI" id="CHEBI:16810"/>
        <dbReference type="ChEBI" id="CHEBI:17865"/>
        <dbReference type="ChEBI" id="CHEBI:29985"/>
        <dbReference type="ChEBI" id="CHEBI:57427"/>
        <dbReference type="EC" id="2.6.1.42"/>
    </reaction>
</comment>
<name>A0ABQ4GZ98_9ACTN</name>
<comment type="catalytic activity">
    <reaction evidence="8 10">
        <text>L-isoleucine + 2-oxoglutarate = (S)-3-methyl-2-oxopentanoate + L-glutamate</text>
        <dbReference type="Rhea" id="RHEA:24801"/>
        <dbReference type="ChEBI" id="CHEBI:16810"/>
        <dbReference type="ChEBI" id="CHEBI:29985"/>
        <dbReference type="ChEBI" id="CHEBI:35146"/>
        <dbReference type="ChEBI" id="CHEBI:58045"/>
        <dbReference type="EC" id="2.6.1.42"/>
    </reaction>
</comment>
<keyword evidence="13" id="KW-1185">Reference proteome</keyword>
<proteinExistence type="inferred from homology"/>
<comment type="cofactor">
    <cofactor evidence="10">
        <name>pyridoxal 5'-phosphate</name>
        <dbReference type="ChEBI" id="CHEBI:597326"/>
    </cofactor>
</comment>
<reference evidence="12 13" key="1">
    <citation type="submission" date="2021-01" db="EMBL/GenBank/DDBJ databases">
        <title>Whole genome shotgun sequence of Microbispora siamensis NBRC 104113.</title>
        <authorList>
            <person name="Komaki H."/>
            <person name="Tamura T."/>
        </authorList>
    </citation>
    <scope>NUCLEOTIDE SEQUENCE [LARGE SCALE GENOMIC DNA]</scope>
    <source>
        <strain evidence="12 13">NBRC 104113</strain>
    </source>
</reference>
<dbReference type="EC" id="2.6.1.42" evidence="10"/>
<evidence type="ECO:0000313" key="12">
    <source>
        <dbReference type="EMBL" id="GIH66733.1"/>
    </source>
</evidence>
<organism evidence="12 13">
    <name type="scientific">Microbispora siamensis</name>
    <dbReference type="NCBI Taxonomy" id="564413"/>
    <lineage>
        <taxon>Bacteria</taxon>
        <taxon>Bacillati</taxon>
        <taxon>Actinomycetota</taxon>
        <taxon>Actinomycetes</taxon>
        <taxon>Streptosporangiales</taxon>
        <taxon>Streptosporangiaceae</taxon>
        <taxon>Microbispora</taxon>
    </lineage>
</organism>
<protein>
    <recommendedName>
        <fullName evidence="10">Branched-chain-amino-acid aminotransferase</fullName>
        <shortName evidence="10">BCAT</shortName>
        <ecNumber evidence="10">2.6.1.42</ecNumber>
    </recommendedName>
</protein>
<keyword evidence="10" id="KW-0028">Amino-acid biosynthesis</keyword>
<dbReference type="InterPro" id="IPR043131">
    <property type="entry name" value="BCAT-like_N"/>
</dbReference>
<evidence type="ECO:0000256" key="2">
    <source>
        <dbReference type="ARBA" id="ARBA00004931"/>
    </source>
</evidence>
<dbReference type="EMBL" id="BOOF01000058">
    <property type="protein sequence ID" value="GIH66733.1"/>
    <property type="molecule type" value="Genomic_DNA"/>
</dbReference>
<evidence type="ECO:0000256" key="4">
    <source>
        <dbReference type="ARBA" id="ARBA00009320"/>
    </source>
</evidence>
<evidence type="ECO:0000256" key="10">
    <source>
        <dbReference type="RuleBase" id="RU364094"/>
    </source>
</evidence>
<keyword evidence="5 10" id="KW-0032">Aminotransferase</keyword>
<comment type="pathway">
    <text evidence="2 10">Amino-acid biosynthesis; L-valine biosynthesis; L-valine from pyruvate: step 4/4.</text>
</comment>
<dbReference type="InterPro" id="IPR036038">
    <property type="entry name" value="Aminotransferase-like"/>
</dbReference>
<dbReference type="Gene3D" id="3.30.470.10">
    <property type="match status" value="1"/>
</dbReference>
<dbReference type="InterPro" id="IPR001544">
    <property type="entry name" value="Aminotrans_IV"/>
</dbReference>
<evidence type="ECO:0000313" key="13">
    <source>
        <dbReference type="Proteomes" id="UP000660454"/>
    </source>
</evidence>
<sequence>MSVEAARQHRDPRSSAPLGDPEFGNPEWIWRNGSLIPWADARVHVNAVGHASVSAVFEGVKAYLSADGTRLLAFRLDDHLDRLARSARICRLDLPYTRERLRAAVLDLLRINGYAEDVYIRPWVFPSGVIREQMVPAGTRCDVVVDTWPFRSGLSGGDSCRATVSSWIRVGDASAPPRAKAFSNYHNGRLALIEARENGYDWPIMLNERFKVSEGPAACVAIVRDGTIITPSLTSGLLESITRDTVLALAAGMGIPVQEREVDRSELYLADEIFFMGTAWEILPVTSVDRLSVGAGRVGPIASLLRTEYDRLVRGRADHHGEWLTELPLPGGE</sequence>
<keyword evidence="10" id="KW-0100">Branched-chain amino acid biosynthesis</keyword>
<comment type="function">
    <text evidence="10">Acts on leucine, isoleucine and valine.</text>
</comment>
<evidence type="ECO:0000256" key="3">
    <source>
        <dbReference type="ARBA" id="ARBA00005072"/>
    </source>
</evidence>
<comment type="pathway">
    <text evidence="3 10">Amino-acid biosynthesis; L-leucine biosynthesis; L-leucine from 3-methyl-2-oxobutanoate: step 4/4.</text>
</comment>
<evidence type="ECO:0000256" key="6">
    <source>
        <dbReference type="ARBA" id="ARBA00022679"/>
    </source>
</evidence>
<evidence type="ECO:0000256" key="7">
    <source>
        <dbReference type="ARBA" id="ARBA00048212"/>
    </source>
</evidence>
<gene>
    <name evidence="10" type="primary">ilvE</name>
    <name evidence="12" type="ORF">Msi02_75500</name>
</gene>
<dbReference type="NCBIfam" id="TIGR01122">
    <property type="entry name" value="ilvE_I"/>
    <property type="match status" value="1"/>
</dbReference>
<comment type="catalytic activity">
    <reaction evidence="7 10">
        <text>L-valine + 2-oxoglutarate = 3-methyl-2-oxobutanoate + L-glutamate</text>
        <dbReference type="Rhea" id="RHEA:24813"/>
        <dbReference type="ChEBI" id="CHEBI:11851"/>
        <dbReference type="ChEBI" id="CHEBI:16810"/>
        <dbReference type="ChEBI" id="CHEBI:29985"/>
        <dbReference type="ChEBI" id="CHEBI:57762"/>
        <dbReference type="EC" id="2.6.1.42"/>
    </reaction>
</comment>
<dbReference type="Pfam" id="PF01063">
    <property type="entry name" value="Aminotran_4"/>
    <property type="match status" value="1"/>
</dbReference>
<keyword evidence="10" id="KW-0663">Pyridoxal phosphate</keyword>
<comment type="pathway">
    <text evidence="1 10">Amino-acid biosynthesis; L-isoleucine biosynthesis; L-isoleucine from 2-oxobutanoate: step 4/4.</text>
</comment>
<accession>A0ABQ4GZ98</accession>
<dbReference type="InterPro" id="IPR043132">
    <property type="entry name" value="BCAT-like_C"/>
</dbReference>
<dbReference type="InterPro" id="IPR050571">
    <property type="entry name" value="Class-IV_PLP-Dep_Aminotrnsfr"/>
</dbReference>
<dbReference type="RefSeq" id="WP_204052517.1">
    <property type="nucleotide sequence ID" value="NZ_BOOF01000058.1"/>
</dbReference>
<dbReference type="Gene3D" id="3.20.10.10">
    <property type="entry name" value="D-amino Acid Aminotransferase, subunit A, domain 2"/>
    <property type="match status" value="1"/>
</dbReference>
<feature type="region of interest" description="Disordered" evidence="11">
    <location>
        <begin position="1"/>
        <end position="20"/>
    </location>
</feature>
<keyword evidence="6 10" id="KW-0808">Transferase</keyword>
<evidence type="ECO:0000256" key="8">
    <source>
        <dbReference type="ARBA" id="ARBA00048798"/>
    </source>
</evidence>